<feature type="transmembrane region" description="Helical" evidence="6">
    <location>
        <begin position="245"/>
        <end position="267"/>
    </location>
</feature>
<evidence type="ECO:0000313" key="7">
    <source>
        <dbReference type="EMBL" id="MDX8032252.1"/>
    </source>
</evidence>
<feature type="transmembrane region" description="Helical" evidence="6">
    <location>
        <begin position="140"/>
        <end position="162"/>
    </location>
</feature>
<evidence type="ECO:0000256" key="4">
    <source>
        <dbReference type="ARBA" id="ARBA00022989"/>
    </source>
</evidence>
<comment type="subcellular location">
    <subcellularLocation>
        <location evidence="1">Cell membrane</location>
        <topology evidence="1">Multi-pass membrane protein</topology>
    </subcellularLocation>
</comment>
<keyword evidence="2" id="KW-1003">Cell membrane</keyword>
<feature type="transmembrane region" description="Helical" evidence="6">
    <location>
        <begin position="58"/>
        <end position="81"/>
    </location>
</feature>
<dbReference type="EMBL" id="JAXAVW010000014">
    <property type="protein sequence ID" value="MDX8032252.1"/>
    <property type="molecule type" value="Genomic_DNA"/>
</dbReference>
<feature type="transmembrane region" description="Helical" evidence="6">
    <location>
        <begin position="168"/>
        <end position="195"/>
    </location>
</feature>
<feature type="transmembrane region" description="Helical" evidence="6">
    <location>
        <begin position="299"/>
        <end position="319"/>
    </location>
</feature>
<feature type="transmembrane region" description="Helical" evidence="6">
    <location>
        <begin position="274"/>
        <end position="293"/>
    </location>
</feature>
<evidence type="ECO:0000313" key="8">
    <source>
        <dbReference type="Proteomes" id="UP001285521"/>
    </source>
</evidence>
<dbReference type="Pfam" id="PF03706">
    <property type="entry name" value="LPG_synthase_TM"/>
    <property type="match status" value="1"/>
</dbReference>
<dbReference type="Proteomes" id="UP001285521">
    <property type="component" value="Unassembled WGS sequence"/>
</dbReference>
<keyword evidence="8" id="KW-1185">Reference proteome</keyword>
<keyword evidence="5 6" id="KW-0472">Membrane</keyword>
<sequence>MTTVEADAEHAQAPEPQPKSLKAQAITWGRRLLVVAVLAFAIYQLVTNWSEVWRTLSGIAWESAVLSMVSVIVSMFFGVMAWQTVVDSLGKPIGVVLGAQINLVGMLGKYVPGSVWAYVLQMELGRKAGLARARVFTSALVQIGISIVASLLLGALALPVILDETPEAAWLFALLPIGLIALHPRILTWGTSLVLKTLRRPPLAERIKWSTVGKSLGYSVLAFSFQGLHLWLLSNSIGSPGWSGLGQSIGAMALAMTIGMFFFILPAGAGAREIVLVAVLVAGGLDPIQAGAFAAASRVMFIVADLVTAGAAAGAVHFTSKRRPVVDEI</sequence>
<reference evidence="7 8" key="1">
    <citation type="submission" date="2023-11" db="EMBL/GenBank/DDBJ databases">
        <title>Lentzea sokolovensis, sp. nov., Lentzea kristufkii, sp. nov., and Lentzea miocenensis, sp. nov., rare actinobacteria from Sokolov Coal Basin, Miocene lacustrine sediment, Czech Republic.</title>
        <authorList>
            <person name="Lara A."/>
            <person name="Kotroba L."/>
            <person name="Nouioui I."/>
            <person name="Neumann-Schaal M."/>
            <person name="Mast Y."/>
            <person name="Chronakova A."/>
        </authorList>
    </citation>
    <scope>NUCLEOTIDE SEQUENCE [LARGE SCALE GENOMIC DNA]</scope>
    <source>
        <strain evidence="7 8">BCCO 10_0856</strain>
    </source>
</reference>
<dbReference type="InterPro" id="IPR022791">
    <property type="entry name" value="L-PG_synthase/AglD"/>
</dbReference>
<evidence type="ECO:0000256" key="2">
    <source>
        <dbReference type="ARBA" id="ARBA00022475"/>
    </source>
</evidence>
<gene>
    <name evidence="7" type="ORF">SK803_18690</name>
</gene>
<feature type="transmembrane region" description="Helical" evidence="6">
    <location>
        <begin position="93"/>
        <end position="119"/>
    </location>
</feature>
<proteinExistence type="predicted"/>
<protein>
    <submittedName>
        <fullName evidence="7">Lysylphosphatidylglycerol synthase transmembrane domain-containing protein</fullName>
    </submittedName>
</protein>
<evidence type="ECO:0000256" key="6">
    <source>
        <dbReference type="SAM" id="Phobius"/>
    </source>
</evidence>
<evidence type="ECO:0000256" key="1">
    <source>
        <dbReference type="ARBA" id="ARBA00004651"/>
    </source>
</evidence>
<accession>A0ABU4T271</accession>
<evidence type="ECO:0000256" key="5">
    <source>
        <dbReference type="ARBA" id="ARBA00023136"/>
    </source>
</evidence>
<name>A0ABU4T271_9PSEU</name>
<keyword evidence="4 6" id="KW-1133">Transmembrane helix</keyword>
<dbReference type="RefSeq" id="WP_319967291.1">
    <property type="nucleotide sequence ID" value="NZ_JAXAVW010000014.1"/>
</dbReference>
<evidence type="ECO:0000256" key="3">
    <source>
        <dbReference type="ARBA" id="ARBA00022692"/>
    </source>
</evidence>
<comment type="caution">
    <text evidence="7">The sequence shown here is derived from an EMBL/GenBank/DDBJ whole genome shotgun (WGS) entry which is preliminary data.</text>
</comment>
<feature type="transmembrane region" description="Helical" evidence="6">
    <location>
        <begin position="28"/>
        <end position="46"/>
    </location>
</feature>
<keyword evidence="3 6" id="KW-0812">Transmembrane</keyword>
<organism evidence="7 8">
    <name type="scientific">Lentzea miocenica</name>
    <dbReference type="NCBI Taxonomy" id="3095431"/>
    <lineage>
        <taxon>Bacteria</taxon>
        <taxon>Bacillati</taxon>
        <taxon>Actinomycetota</taxon>
        <taxon>Actinomycetes</taxon>
        <taxon>Pseudonocardiales</taxon>
        <taxon>Pseudonocardiaceae</taxon>
        <taxon>Lentzea</taxon>
    </lineage>
</organism>
<feature type="transmembrane region" description="Helical" evidence="6">
    <location>
        <begin position="216"/>
        <end position="233"/>
    </location>
</feature>